<dbReference type="EMBL" id="KN834776">
    <property type="protein sequence ID" value="KIK60153.1"/>
    <property type="molecule type" value="Genomic_DNA"/>
</dbReference>
<evidence type="ECO:0000256" key="1">
    <source>
        <dbReference type="SAM" id="SignalP"/>
    </source>
</evidence>
<evidence type="ECO:0000313" key="3">
    <source>
        <dbReference type="Proteomes" id="UP000053593"/>
    </source>
</evidence>
<dbReference type="OrthoDB" id="2873058at2759"/>
<dbReference type="AlphaFoldDB" id="A0A0D0CVT9"/>
<protein>
    <submittedName>
        <fullName evidence="2">Uncharacterized protein</fullName>
    </submittedName>
</protein>
<organism evidence="2 3">
    <name type="scientific">Collybiopsis luxurians FD-317 M1</name>
    <dbReference type="NCBI Taxonomy" id="944289"/>
    <lineage>
        <taxon>Eukaryota</taxon>
        <taxon>Fungi</taxon>
        <taxon>Dikarya</taxon>
        <taxon>Basidiomycota</taxon>
        <taxon>Agaricomycotina</taxon>
        <taxon>Agaricomycetes</taxon>
        <taxon>Agaricomycetidae</taxon>
        <taxon>Agaricales</taxon>
        <taxon>Marasmiineae</taxon>
        <taxon>Omphalotaceae</taxon>
        <taxon>Collybiopsis</taxon>
        <taxon>Collybiopsis luxurians</taxon>
    </lineage>
</organism>
<sequence>MPLTFLLLFTASFTHLPLPSSSFLFFNFHSTRLVLDLLNPQFLAVLLLRQMPARARTSLSLSILHLLHLDFVEQAERDCNATTCQCTDTVGQNLATCLQCGYDNIPNLSFNTVSSYLSSEYSLFYAS</sequence>
<feature type="signal peptide" evidence="1">
    <location>
        <begin position="1"/>
        <end position="22"/>
    </location>
</feature>
<evidence type="ECO:0000313" key="2">
    <source>
        <dbReference type="EMBL" id="KIK60153.1"/>
    </source>
</evidence>
<name>A0A0D0CVT9_9AGAR</name>
<keyword evidence="3" id="KW-1185">Reference proteome</keyword>
<dbReference type="Proteomes" id="UP000053593">
    <property type="component" value="Unassembled WGS sequence"/>
</dbReference>
<feature type="chain" id="PRO_5002208861" evidence="1">
    <location>
        <begin position="23"/>
        <end position="127"/>
    </location>
</feature>
<proteinExistence type="predicted"/>
<accession>A0A0D0CVT9</accession>
<gene>
    <name evidence="2" type="ORF">GYMLUDRAFT_613828</name>
</gene>
<reference evidence="2 3" key="1">
    <citation type="submission" date="2014-04" db="EMBL/GenBank/DDBJ databases">
        <title>Evolutionary Origins and Diversification of the Mycorrhizal Mutualists.</title>
        <authorList>
            <consortium name="DOE Joint Genome Institute"/>
            <consortium name="Mycorrhizal Genomics Consortium"/>
            <person name="Kohler A."/>
            <person name="Kuo A."/>
            <person name="Nagy L.G."/>
            <person name="Floudas D."/>
            <person name="Copeland A."/>
            <person name="Barry K.W."/>
            <person name="Cichocki N."/>
            <person name="Veneault-Fourrey C."/>
            <person name="LaButti K."/>
            <person name="Lindquist E.A."/>
            <person name="Lipzen A."/>
            <person name="Lundell T."/>
            <person name="Morin E."/>
            <person name="Murat C."/>
            <person name="Riley R."/>
            <person name="Ohm R."/>
            <person name="Sun H."/>
            <person name="Tunlid A."/>
            <person name="Henrissat B."/>
            <person name="Grigoriev I.V."/>
            <person name="Hibbett D.S."/>
            <person name="Martin F."/>
        </authorList>
    </citation>
    <scope>NUCLEOTIDE SEQUENCE [LARGE SCALE GENOMIC DNA]</scope>
    <source>
        <strain evidence="2 3">FD-317 M1</strain>
    </source>
</reference>
<dbReference type="HOGENOM" id="CLU_1970809_0_0_1"/>
<keyword evidence="1" id="KW-0732">Signal</keyword>